<dbReference type="EMBL" id="MT143993">
    <property type="protein sequence ID" value="QJA45584.1"/>
    <property type="molecule type" value="Genomic_DNA"/>
</dbReference>
<protein>
    <submittedName>
        <fullName evidence="1">Uncharacterized protein</fullName>
    </submittedName>
</protein>
<accession>A0A6H1ZDF6</accession>
<reference evidence="1" key="1">
    <citation type="submission" date="2020-03" db="EMBL/GenBank/DDBJ databases">
        <title>The deep terrestrial virosphere.</title>
        <authorList>
            <person name="Holmfeldt K."/>
            <person name="Nilsson E."/>
            <person name="Simone D."/>
            <person name="Lopez-Fernandez M."/>
            <person name="Wu X."/>
            <person name="de Brujin I."/>
            <person name="Lundin D."/>
            <person name="Andersson A."/>
            <person name="Bertilsson S."/>
            <person name="Dopson M."/>
        </authorList>
    </citation>
    <scope>NUCLEOTIDE SEQUENCE</scope>
    <source>
        <strain evidence="1">TM448A00260</strain>
    </source>
</reference>
<dbReference type="AlphaFoldDB" id="A0A6H1ZDF6"/>
<evidence type="ECO:0000313" key="1">
    <source>
        <dbReference type="EMBL" id="QJA45584.1"/>
    </source>
</evidence>
<sequence>MSKEKTIFKKYADLKSEPSAGPIYQCEECKNIFSCGDYGVYCSNCGSGNVNMWSIKK</sequence>
<name>A0A6H1ZDF6_9ZZZZ</name>
<gene>
    <name evidence="1" type="ORF">TM448A00260_0013</name>
</gene>
<organism evidence="1">
    <name type="scientific">viral metagenome</name>
    <dbReference type="NCBI Taxonomy" id="1070528"/>
    <lineage>
        <taxon>unclassified sequences</taxon>
        <taxon>metagenomes</taxon>
        <taxon>organismal metagenomes</taxon>
    </lineage>
</organism>
<proteinExistence type="predicted"/>